<evidence type="ECO:0000313" key="2">
    <source>
        <dbReference type="EMBL" id="CAH3196893.1"/>
    </source>
</evidence>
<proteinExistence type="predicted"/>
<dbReference type="EMBL" id="CALNXI010005059">
    <property type="protein sequence ID" value="CAH3196893.1"/>
    <property type="molecule type" value="Genomic_DNA"/>
</dbReference>
<organism evidence="2 3">
    <name type="scientific">Porites evermanni</name>
    <dbReference type="NCBI Taxonomy" id="104178"/>
    <lineage>
        <taxon>Eukaryota</taxon>
        <taxon>Metazoa</taxon>
        <taxon>Cnidaria</taxon>
        <taxon>Anthozoa</taxon>
        <taxon>Hexacorallia</taxon>
        <taxon>Scleractinia</taxon>
        <taxon>Fungiina</taxon>
        <taxon>Poritidae</taxon>
        <taxon>Porites</taxon>
    </lineage>
</organism>
<feature type="non-terminal residue" evidence="2">
    <location>
        <position position="259"/>
    </location>
</feature>
<feature type="region of interest" description="Disordered" evidence="1">
    <location>
        <begin position="83"/>
        <end position="106"/>
    </location>
</feature>
<comment type="caution">
    <text evidence="2">The sequence shown here is derived from an EMBL/GenBank/DDBJ whole genome shotgun (WGS) entry which is preliminary data.</text>
</comment>
<dbReference type="Proteomes" id="UP001159427">
    <property type="component" value="Unassembled WGS sequence"/>
</dbReference>
<name>A0ABN8T0T7_9CNID</name>
<gene>
    <name evidence="2" type="ORF">PEVE_00033847</name>
</gene>
<evidence type="ECO:0000313" key="3">
    <source>
        <dbReference type="Proteomes" id="UP001159427"/>
    </source>
</evidence>
<keyword evidence="3" id="KW-1185">Reference proteome</keyword>
<sequence>MSERRANFPCRQLNSEKIKGAALCYLSPIVVDKCSVVTCKCKCNMDEGLQKAWNEVCRTRDACDKALQGVQSVAFFFSSIGTQGPKTTPKKNQKTLEDNGEESDSEHFTTQLSSYSSQSWISSHPALVNKKLLPTINYWIALNTPNGAPANPICIHRALLECGVHAIANTVPCRQGKESLALKELFKVLKDYNSKFMQDLVTASYQQCFLTVAEGFLSDSESMDVEECGTENVVSVRVIQSSFKSIVSEAIDKMMGAKL</sequence>
<evidence type="ECO:0000256" key="1">
    <source>
        <dbReference type="SAM" id="MobiDB-lite"/>
    </source>
</evidence>
<accession>A0ABN8T0T7</accession>
<reference evidence="2 3" key="1">
    <citation type="submission" date="2022-05" db="EMBL/GenBank/DDBJ databases">
        <authorList>
            <consortium name="Genoscope - CEA"/>
            <person name="William W."/>
        </authorList>
    </citation>
    <scope>NUCLEOTIDE SEQUENCE [LARGE SCALE GENOMIC DNA]</scope>
</reference>
<protein>
    <submittedName>
        <fullName evidence="2">Uncharacterized protein</fullName>
    </submittedName>
</protein>